<dbReference type="GeneID" id="63806001"/>
<dbReference type="PIRSF" id="PIRSF036492">
    <property type="entry name" value="ALDH"/>
    <property type="match status" value="1"/>
</dbReference>
<dbReference type="GO" id="GO:0005737">
    <property type="term" value="C:cytoplasm"/>
    <property type="evidence" value="ECO:0007669"/>
    <property type="project" value="TreeGrafter"/>
</dbReference>
<dbReference type="InterPro" id="IPR015590">
    <property type="entry name" value="Aldehyde_DH_dom"/>
</dbReference>
<sequence>MATSTIDLEKQELAFTPVSKISTIVADLRGAFAEDIMRPVSYRKQQLQALLEGVRQHSDLLAQALYLDLHRCKEEALLYDIQAVEFEIGQALANIDTWVRPEHNRLASDQTGFLTSSMEVRKEPLGCVVIISPWNFPVRLTLLPLIGALAAGNTVVVKPVGGGAYVLRTSLDARVLQTTELLKQKFDHFFYTGNGAVGKIVAKAAAEQLAGVTLELGGKSPAIVHNDVADLGPTAMRLVWAKLMNAGQACVGLDYLLVQRSIKDKLVELLTEVVHKAYTRTPQKSAEYGRIINQRHWQRLTDALAASSGTVVPIVDDVADKADRYIPPTLVDNVTASDSLMRDELFGPILPIITYDTLDEALQIVNSRDQPLALYVFASDKTSEYVLQHTRSGGAIANDAMFHLAAHNFPFGGVGPSGVGNYMGRYSFETFSHKRSVMKRPLWFPPA</sequence>
<feature type="active site" evidence="4 5">
    <location>
        <position position="215"/>
    </location>
</feature>
<dbReference type="GO" id="GO:0004029">
    <property type="term" value="F:aldehyde dehydrogenase (NAD+) activity"/>
    <property type="evidence" value="ECO:0007669"/>
    <property type="project" value="TreeGrafter"/>
</dbReference>
<dbReference type="RefSeq" id="XP_040740751.1">
    <property type="nucleotide sequence ID" value="XM_040889353.1"/>
</dbReference>
<keyword evidence="2 3" id="KW-0560">Oxidoreductase</keyword>
<dbReference type="InterPro" id="IPR016161">
    <property type="entry name" value="Ald_DH/histidinol_DH"/>
</dbReference>
<dbReference type="InterPro" id="IPR029510">
    <property type="entry name" value="Ald_DH_CS_GLU"/>
</dbReference>
<evidence type="ECO:0000256" key="1">
    <source>
        <dbReference type="ARBA" id="ARBA00009986"/>
    </source>
</evidence>
<dbReference type="InterPro" id="IPR012394">
    <property type="entry name" value="Aldehyde_DH_NAD(P)"/>
</dbReference>
<dbReference type="InterPro" id="IPR016160">
    <property type="entry name" value="Ald_DH_CS_CYS"/>
</dbReference>
<evidence type="ECO:0000256" key="6">
    <source>
        <dbReference type="RuleBase" id="RU003345"/>
    </source>
</evidence>
<dbReference type="InterPro" id="IPR016162">
    <property type="entry name" value="Ald_DH_N"/>
</dbReference>
<evidence type="ECO:0000256" key="3">
    <source>
        <dbReference type="PIRNR" id="PIRNR036492"/>
    </source>
</evidence>
<comment type="caution">
    <text evidence="8">The sequence shown here is derived from an EMBL/GenBank/DDBJ whole genome shotgun (WGS) entry which is preliminary data.</text>
</comment>
<feature type="active site" evidence="4">
    <location>
        <position position="250"/>
    </location>
</feature>
<organism evidence="8 9">
    <name type="scientific">Linderina pennispora</name>
    <dbReference type="NCBI Taxonomy" id="61395"/>
    <lineage>
        <taxon>Eukaryota</taxon>
        <taxon>Fungi</taxon>
        <taxon>Fungi incertae sedis</taxon>
        <taxon>Zoopagomycota</taxon>
        <taxon>Kickxellomycotina</taxon>
        <taxon>Kickxellomycetes</taxon>
        <taxon>Kickxellales</taxon>
        <taxon>Kickxellaceae</taxon>
        <taxon>Linderina</taxon>
    </lineage>
</organism>
<dbReference type="InterPro" id="IPR016163">
    <property type="entry name" value="Ald_DH_C"/>
</dbReference>
<dbReference type="Pfam" id="PF00171">
    <property type="entry name" value="Aldedh"/>
    <property type="match status" value="2"/>
</dbReference>
<gene>
    <name evidence="8" type="ORF">DL89DRAFT_275774</name>
</gene>
<evidence type="ECO:0000256" key="5">
    <source>
        <dbReference type="PROSITE-ProRule" id="PRU10007"/>
    </source>
</evidence>
<dbReference type="STRING" id="61395.A0A1Y1VZW9"/>
<dbReference type="Gene3D" id="3.40.309.10">
    <property type="entry name" value="Aldehyde Dehydrogenase, Chain A, domain 2"/>
    <property type="match status" value="1"/>
</dbReference>
<dbReference type="PANTHER" id="PTHR43570">
    <property type="entry name" value="ALDEHYDE DEHYDROGENASE"/>
    <property type="match status" value="1"/>
</dbReference>
<feature type="domain" description="Aldehyde dehydrogenase" evidence="7">
    <location>
        <begin position="184"/>
        <end position="437"/>
    </location>
</feature>
<dbReference type="PROSITE" id="PS00687">
    <property type="entry name" value="ALDEHYDE_DEHYDR_GLU"/>
    <property type="match status" value="1"/>
</dbReference>
<feature type="domain" description="Aldehyde dehydrogenase" evidence="7">
    <location>
        <begin position="29"/>
        <end position="160"/>
    </location>
</feature>
<accession>A0A1Y1VZW9</accession>
<dbReference type="Proteomes" id="UP000193922">
    <property type="component" value="Unassembled WGS sequence"/>
</dbReference>
<dbReference type="FunFam" id="3.40.309.10:FF:000003">
    <property type="entry name" value="Aldehyde dehydrogenase"/>
    <property type="match status" value="1"/>
</dbReference>
<proteinExistence type="inferred from homology"/>
<dbReference type="OrthoDB" id="440325at2759"/>
<evidence type="ECO:0000256" key="4">
    <source>
        <dbReference type="PIRSR" id="PIRSR036492-1"/>
    </source>
</evidence>
<evidence type="ECO:0000313" key="8">
    <source>
        <dbReference type="EMBL" id="ORX66792.1"/>
    </source>
</evidence>
<dbReference type="GO" id="GO:0006081">
    <property type="term" value="P:aldehyde metabolic process"/>
    <property type="evidence" value="ECO:0007669"/>
    <property type="project" value="InterPro"/>
</dbReference>
<evidence type="ECO:0000313" key="9">
    <source>
        <dbReference type="Proteomes" id="UP000193922"/>
    </source>
</evidence>
<dbReference type="EMBL" id="MCFD01000014">
    <property type="protein sequence ID" value="ORX66792.1"/>
    <property type="molecule type" value="Genomic_DNA"/>
</dbReference>
<dbReference type="Gene3D" id="3.40.605.10">
    <property type="entry name" value="Aldehyde Dehydrogenase, Chain A, domain 1"/>
    <property type="match status" value="1"/>
</dbReference>
<protein>
    <recommendedName>
        <fullName evidence="3">Aldehyde dehydrogenase</fullName>
    </recommendedName>
</protein>
<name>A0A1Y1VZW9_9FUNG</name>
<dbReference type="PANTHER" id="PTHR43570:SF16">
    <property type="entry name" value="ALDEHYDE DEHYDROGENASE TYPE III, ISOFORM Q"/>
    <property type="match status" value="1"/>
</dbReference>
<evidence type="ECO:0000256" key="2">
    <source>
        <dbReference type="ARBA" id="ARBA00023002"/>
    </source>
</evidence>
<reference evidence="8 9" key="1">
    <citation type="submission" date="2016-07" db="EMBL/GenBank/DDBJ databases">
        <title>Pervasive Adenine N6-methylation of Active Genes in Fungi.</title>
        <authorList>
            <consortium name="DOE Joint Genome Institute"/>
            <person name="Mondo S.J."/>
            <person name="Dannebaum R.O."/>
            <person name="Kuo R.C."/>
            <person name="Labutti K."/>
            <person name="Haridas S."/>
            <person name="Kuo A."/>
            <person name="Salamov A."/>
            <person name="Ahrendt S.R."/>
            <person name="Lipzen A."/>
            <person name="Sullivan W."/>
            <person name="Andreopoulos W.B."/>
            <person name="Clum A."/>
            <person name="Lindquist E."/>
            <person name="Daum C."/>
            <person name="Ramamoorthy G.K."/>
            <person name="Gryganskyi A."/>
            <person name="Culley D."/>
            <person name="Magnuson J.K."/>
            <person name="James T.Y."/>
            <person name="O'Malley M.A."/>
            <person name="Stajich J.E."/>
            <person name="Spatafora J.W."/>
            <person name="Visel A."/>
            <person name="Grigoriev I.V."/>
        </authorList>
    </citation>
    <scope>NUCLEOTIDE SEQUENCE [LARGE SCALE GENOMIC DNA]</scope>
    <source>
        <strain evidence="8 9">ATCC 12442</strain>
    </source>
</reference>
<dbReference type="PROSITE" id="PS00070">
    <property type="entry name" value="ALDEHYDE_DEHYDR_CYS"/>
    <property type="match status" value="1"/>
</dbReference>
<dbReference type="SUPFAM" id="SSF53720">
    <property type="entry name" value="ALDH-like"/>
    <property type="match status" value="1"/>
</dbReference>
<dbReference type="AlphaFoldDB" id="A0A1Y1VZW9"/>
<comment type="similarity">
    <text evidence="1 3 6">Belongs to the aldehyde dehydrogenase family.</text>
</comment>
<evidence type="ECO:0000259" key="7">
    <source>
        <dbReference type="Pfam" id="PF00171"/>
    </source>
</evidence>
<keyword evidence="9" id="KW-1185">Reference proteome</keyword>
<dbReference type="CDD" id="cd07087">
    <property type="entry name" value="ALDH_F3-13-14_CALDH-like"/>
    <property type="match status" value="1"/>
</dbReference>